<comment type="caution">
    <text evidence="2">The sequence shown here is derived from an EMBL/GenBank/DDBJ whole genome shotgun (WGS) entry which is preliminary data.</text>
</comment>
<reference evidence="2 3" key="1">
    <citation type="submission" date="2024-09" db="EMBL/GenBank/DDBJ databases">
        <authorList>
            <person name="Sun Q."/>
            <person name="Mori K."/>
        </authorList>
    </citation>
    <scope>NUCLEOTIDE SEQUENCE [LARGE SCALE GENOMIC DNA]</scope>
    <source>
        <strain evidence="2 3">JCM 3324</strain>
    </source>
</reference>
<evidence type="ECO:0000313" key="2">
    <source>
        <dbReference type="EMBL" id="MFB9467961.1"/>
    </source>
</evidence>
<dbReference type="EMBL" id="JBHMCF010000002">
    <property type="protein sequence ID" value="MFB9467961.1"/>
    <property type="molecule type" value="Genomic_DNA"/>
</dbReference>
<dbReference type="RefSeq" id="WP_364371037.1">
    <property type="nucleotide sequence ID" value="NZ_JBHMCF010000002.1"/>
</dbReference>
<gene>
    <name evidence="2" type="ORF">ACFFR3_00505</name>
</gene>
<name>A0ABV5NCH8_9ACTN</name>
<proteinExistence type="predicted"/>
<protein>
    <submittedName>
        <fullName evidence="2">Uncharacterized protein</fullName>
    </submittedName>
</protein>
<feature type="compositionally biased region" description="Basic and acidic residues" evidence="1">
    <location>
        <begin position="22"/>
        <end position="36"/>
    </location>
</feature>
<feature type="compositionally biased region" description="Polar residues" evidence="1">
    <location>
        <begin position="48"/>
        <end position="60"/>
    </location>
</feature>
<evidence type="ECO:0000256" key="1">
    <source>
        <dbReference type="SAM" id="MobiDB-lite"/>
    </source>
</evidence>
<organism evidence="2 3">
    <name type="scientific">Nonomuraea salmonea</name>
    <dbReference type="NCBI Taxonomy" id="46181"/>
    <lineage>
        <taxon>Bacteria</taxon>
        <taxon>Bacillati</taxon>
        <taxon>Actinomycetota</taxon>
        <taxon>Actinomycetes</taxon>
        <taxon>Streptosporangiales</taxon>
        <taxon>Streptosporangiaceae</taxon>
        <taxon>Nonomuraea</taxon>
    </lineage>
</organism>
<accession>A0ABV5NCH8</accession>
<keyword evidence="3" id="KW-1185">Reference proteome</keyword>
<dbReference type="Proteomes" id="UP001589568">
    <property type="component" value="Unassembled WGS sequence"/>
</dbReference>
<feature type="region of interest" description="Disordered" evidence="1">
    <location>
        <begin position="1"/>
        <end position="67"/>
    </location>
</feature>
<evidence type="ECO:0000313" key="3">
    <source>
        <dbReference type="Proteomes" id="UP001589568"/>
    </source>
</evidence>
<sequence>MTTPDENAAKTDTEPLLDAAQEDERNAREPADEPRHAGQVAMEEALRQSGQTAEDLTSGTEDGEPAE</sequence>